<gene>
    <name evidence="1" type="primary">OJ1111_E05.30</name>
</gene>
<accession>Q6ZG37</accession>
<dbReference type="EMBL" id="AP004154">
    <property type="protein sequence ID" value="BAD09213.1"/>
    <property type="molecule type" value="Genomic_DNA"/>
</dbReference>
<dbReference type="AlphaFoldDB" id="Q6ZG37"/>
<protein>
    <submittedName>
        <fullName evidence="1">Uncharacterized protein</fullName>
    </submittedName>
</protein>
<dbReference type="Proteomes" id="UP000000763">
    <property type="component" value="Chromosome 8"/>
</dbReference>
<reference evidence="2" key="2">
    <citation type="journal article" date="2008" name="Nucleic Acids Res.">
        <title>The rice annotation project database (RAP-DB): 2008 update.</title>
        <authorList>
            <consortium name="The rice annotation project (RAP)"/>
        </authorList>
    </citation>
    <scope>GENOME REANNOTATION</scope>
    <source>
        <strain evidence="2">cv. Nipponbare</strain>
    </source>
</reference>
<sequence length="63" mass="7156">MGGMGRPWLSKLLIGGALMPRDMWIRRGGVGEDPWASWHIAEEDEADPADEEFFQEQAGYDEF</sequence>
<name>Q6ZG37_ORYSJ</name>
<evidence type="ECO:0000313" key="2">
    <source>
        <dbReference type="Proteomes" id="UP000000763"/>
    </source>
</evidence>
<proteinExistence type="predicted"/>
<reference evidence="2" key="1">
    <citation type="journal article" date="2005" name="Nature">
        <title>The map-based sequence of the rice genome.</title>
        <authorList>
            <consortium name="International rice genome sequencing project (IRGSP)"/>
            <person name="Matsumoto T."/>
            <person name="Wu J."/>
            <person name="Kanamori H."/>
            <person name="Katayose Y."/>
            <person name="Fujisawa M."/>
            <person name="Namiki N."/>
            <person name="Mizuno H."/>
            <person name="Yamamoto K."/>
            <person name="Antonio B.A."/>
            <person name="Baba T."/>
            <person name="Sakata K."/>
            <person name="Nagamura Y."/>
            <person name="Aoki H."/>
            <person name="Arikawa K."/>
            <person name="Arita K."/>
            <person name="Bito T."/>
            <person name="Chiden Y."/>
            <person name="Fujitsuka N."/>
            <person name="Fukunaka R."/>
            <person name="Hamada M."/>
            <person name="Harada C."/>
            <person name="Hayashi A."/>
            <person name="Hijishita S."/>
            <person name="Honda M."/>
            <person name="Hosokawa S."/>
            <person name="Ichikawa Y."/>
            <person name="Idonuma A."/>
            <person name="Iijima M."/>
            <person name="Ikeda M."/>
            <person name="Ikeno M."/>
            <person name="Ito K."/>
            <person name="Ito S."/>
            <person name="Ito T."/>
            <person name="Ito Y."/>
            <person name="Ito Y."/>
            <person name="Iwabuchi A."/>
            <person name="Kamiya K."/>
            <person name="Karasawa W."/>
            <person name="Kurita K."/>
            <person name="Katagiri S."/>
            <person name="Kikuta A."/>
            <person name="Kobayashi H."/>
            <person name="Kobayashi N."/>
            <person name="Machita K."/>
            <person name="Maehara T."/>
            <person name="Masukawa M."/>
            <person name="Mizubayashi T."/>
            <person name="Mukai Y."/>
            <person name="Nagasaki H."/>
            <person name="Nagata Y."/>
            <person name="Naito S."/>
            <person name="Nakashima M."/>
            <person name="Nakama Y."/>
            <person name="Nakamichi Y."/>
            <person name="Nakamura M."/>
            <person name="Meguro A."/>
            <person name="Negishi M."/>
            <person name="Ohta I."/>
            <person name="Ohta T."/>
            <person name="Okamoto M."/>
            <person name="Ono N."/>
            <person name="Saji S."/>
            <person name="Sakaguchi M."/>
            <person name="Sakai K."/>
            <person name="Shibata M."/>
            <person name="Shimokawa T."/>
            <person name="Song J."/>
            <person name="Takazaki Y."/>
            <person name="Terasawa K."/>
            <person name="Tsugane M."/>
            <person name="Tsuji K."/>
            <person name="Ueda S."/>
            <person name="Waki K."/>
            <person name="Yamagata H."/>
            <person name="Yamamoto M."/>
            <person name="Yamamoto S."/>
            <person name="Yamane H."/>
            <person name="Yoshiki S."/>
            <person name="Yoshihara R."/>
            <person name="Yukawa K."/>
            <person name="Zhong H."/>
            <person name="Yano M."/>
            <person name="Yuan Q."/>
            <person name="Ouyang S."/>
            <person name="Liu J."/>
            <person name="Jones K.M."/>
            <person name="Gansberger K."/>
            <person name="Moffat K."/>
            <person name="Hill J."/>
            <person name="Bera J."/>
            <person name="Fadrosh D."/>
            <person name="Jin S."/>
            <person name="Johri S."/>
            <person name="Kim M."/>
            <person name="Overton L."/>
            <person name="Reardon M."/>
            <person name="Tsitrin T."/>
            <person name="Vuong H."/>
            <person name="Weaver B."/>
            <person name="Ciecko A."/>
            <person name="Tallon L."/>
            <person name="Jackson J."/>
            <person name="Pai G."/>
            <person name="Aken S.V."/>
            <person name="Utterback T."/>
            <person name="Reidmuller S."/>
            <person name="Feldblyum T."/>
            <person name="Hsiao J."/>
            <person name="Zismann V."/>
            <person name="Iobst S."/>
            <person name="de Vazeille A.R."/>
            <person name="Buell C.R."/>
            <person name="Ying K."/>
            <person name="Li Y."/>
            <person name="Lu T."/>
            <person name="Huang Y."/>
            <person name="Zhao Q."/>
            <person name="Feng Q."/>
            <person name="Zhang L."/>
            <person name="Zhu J."/>
            <person name="Weng Q."/>
            <person name="Mu J."/>
            <person name="Lu Y."/>
            <person name="Fan D."/>
            <person name="Liu Y."/>
            <person name="Guan J."/>
            <person name="Zhang Y."/>
            <person name="Yu S."/>
            <person name="Liu X."/>
            <person name="Zhang Y."/>
            <person name="Hong G."/>
            <person name="Han B."/>
            <person name="Choisne N."/>
            <person name="Demange N."/>
            <person name="Orjeda G."/>
            <person name="Samain S."/>
            <person name="Cattolico L."/>
            <person name="Pelletier E."/>
            <person name="Couloux A."/>
            <person name="Segurens B."/>
            <person name="Wincker P."/>
            <person name="D'Hont A."/>
            <person name="Scarpelli C."/>
            <person name="Weissenbach J."/>
            <person name="Salanoubat M."/>
            <person name="Quetier F."/>
            <person name="Yu Y."/>
            <person name="Kim H.R."/>
            <person name="Rambo T."/>
            <person name="Currie J."/>
            <person name="Collura K."/>
            <person name="Luo M."/>
            <person name="Yang T."/>
            <person name="Ammiraju J.S.S."/>
            <person name="Engler F."/>
            <person name="Soderlund C."/>
            <person name="Wing R.A."/>
            <person name="Palmer L.E."/>
            <person name="de la Bastide M."/>
            <person name="Spiegel L."/>
            <person name="Nascimento L."/>
            <person name="Zutavern T."/>
            <person name="O'Shaughnessy A."/>
            <person name="Dike S."/>
            <person name="Dedhia N."/>
            <person name="Preston R."/>
            <person name="Balija V."/>
            <person name="McCombie W.R."/>
            <person name="Chow T."/>
            <person name="Chen H."/>
            <person name="Chung M."/>
            <person name="Chen C."/>
            <person name="Shaw J."/>
            <person name="Wu H."/>
            <person name="Hsiao K."/>
            <person name="Chao Y."/>
            <person name="Chu M."/>
            <person name="Cheng C."/>
            <person name="Hour A."/>
            <person name="Lee P."/>
            <person name="Lin S."/>
            <person name="Lin Y."/>
            <person name="Liou J."/>
            <person name="Liu S."/>
            <person name="Hsing Y."/>
            <person name="Raghuvanshi S."/>
            <person name="Mohanty A."/>
            <person name="Bharti A.K."/>
            <person name="Gaur A."/>
            <person name="Gupta V."/>
            <person name="Kumar D."/>
            <person name="Ravi V."/>
            <person name="Vij S."/>
            <person name="Kapur A."/>
            <person name="Khurana P."/>
            <person name="Khurana P."/>
            <person name="Khurana J.P."/>
            <person name="Tyagi A.K."/>
            <person name="Gaikwad K."/>
            <person name="Singh A."/>
            <person name="Dalal V."/>
            <person name="Srivastava S."/>
            <person name="Dixit A."/>
            <person name="Pal A.K."/>
            <person name="Ghazi I.A."/>
            <person name="Yadav M."/>
            <person name="Pandit A."/>
            <person name="Bhargava A."/>
            <person name="Sureshbabu K."/>
            <person name="Batra K."/>
            <person name="Sharma T.R."/>
            <person name="Mohapatra T."/>
            <person name="Singh N.K."/>
            <person name="Messing J."/>
            <person name="Nelson A.B."/>
            <person name="Fuks G."/>
            <person name="Kavchok S."/>
            <person name="Keizer G."/>
            <person name="Linton E."/>
            <person name="Llaca V."/>
            <person name="Song R."/>
            <person name="Tanyolac B."/>
            <person name="Young S."/>
            <person name="Ho-Il K."/>
            <person name="Hahn J.H."/>
            <person name="Sangsakoo G."/>
            <person name="Vanavichit A."/>
            <person name="de Mattos Luiz.A.T."/>
            <person name="Zimmer P.D."/>
            <person name="Malone G."/>
            <person name="Dellagostin O."/>
            <person name="de Oliveira A.C."/>
            <person name="Bevan M."/>
            <person name="Bancroft I."/>
            <person name="Minx P."/>
            <person name="Cordum H."/>
            <person name="Wilson R."/>
            <person name="Cheng Z."/>
            <person name="Jin W."/>
            <person name="Jiang J."/>
            <person name="Leong S.A."/>
            <person name="Iwama H."/>
            <person name="Gojobori T."/>
            <person name="Itoh T."/>
            <person name="Niimura Y."/>
            <person name="Fujii Y."/>
            <person name="Habara T."/>
            <person name="Sakai H."/>
            <person name="Sato Y."/>
            <person name="Wilson G."/>
            <person name="Kumar K."/>
            <person name="McCouch S."/>
            <person name="Juretic N."/>
            <person name="Hoen D."/>
            <person name="Wright S."/>
            <person name="Bruskiewich R."/>
            <person name="Bureau T."/>
            <person name="Miyao A."/>
            <person name="Hirochika H."/>
            <person name="Nishikawa T."/>
            <person name="Kadowaki K."/>
            <person name="Sugiura M."/>
            <person name="Burr B."/>
            <person name="Sasaki T."/>
        </authorList>
    </citation>
    <scope>NUCLEOTIDE SEQUENCE [LARGE SCALE GENOMIC DNA]</scope>
    <source>
        <strain evidence="2">cv. Nipponbare</strain>
    </source>
</reference>
<organism evidence="1 2">
    <name type="scientific">Oryza sativa subsp. japonica</name>
    <name type="common">Rice</name>
    <dbReference type="NCBI Taxonomy" id="39947"/>
    <lineage>
        <taxon>Eukaryota</taxon>
        <taxon>Viridiplantae</taxon>
        <taxon>Streptophyta</taxon>
        <taxon>Embryophyta</taxon>
        <taxon>Tracheophyta</taxon>
        <taxon>Spermatophyta</taxon>
        <taxon>Magnoliopsida</taxon>
        <taxon>Liliopsida</taxon>
        <taxon>Poales</taxon>
        <taxon>Poaceae</taxon>
        <taxon>BOP clade</taxon>
        <taxon>Oryzoideae</taxon>
        <taxon>Oryzeae</taxon>
        <taxon>Oryzinae</taxon>
        <taxon>Oryza</taxon>
        <taxon>Oryza sativa</taxon>
    </lineage>
</organism>
<evidence type="ECO:0000313" key="1">
    <source>
        <dbReference type="EMBL" id="BAD09213.1"/>
    </source>
</evidence>